<dbReference type="Pfam" id="PF07648">
    <property type="entry name" value="Kazal_2"/>
    <property type="match status" value="1"/>
</dbReference>
<name>A0AAV2HHE8_LYMST</name>
<evidence type="ECO:0000259" key="5">
    <source>
        <dbReference type="PROSITE" id="PS51465"/>
    </source>
</evidence>
<dbReference type="GO" id="GO:0004867">
    <property type="term" value="F:serine-type endopeptidase inhibitor activity"/>
    <property type="evidence" value="ECO:0007669"/>
    <property type="project" value="UniProtKB-KW"/>
</dbReference>
<dbReference type="SMART" id="SM00280">
    <property type="entry name" value="KAZAL"/>
    <property type="match status" value="1"/>
</dbReference>
<dbReference type="InterPro" id="IPR002350">
    <property type="entry name" value="Kazal_dom"/>
</dbReference>
<accession>A0AAV2HHE8</accession>
<evidence type="ECO:0000256" key="1">
    <source>
        <dbReference type="ARBA" id="ARBA00022690"/>
    </source>
</evidence>
<protein>
    <recommendedName>
        <fullName evidence="5">Kazal-like domain-containing protein</fullName>
    </recommendedName>
</protein>
<dbReference type="PANTHER" id="PTHR10913:SF45">
    <property type="entry name" value="FOLLISTATIN, ISOFORM A-RELATED"/>
    <property type="match status" value="1"/>
</dbReference>
<dbReference type="AlphaFoldDB" id="A0AAV2HHE8"/>
<evidence type="ECO:0000256" key="2">
    <source>
        <dbReference type="ARBA" id="ARBA00022900"/>
    </source>
</evidence>
<gene>
    <name evidence="6" type="ORF">GSLYS_00005551001</name>
</gene>
<keyword evidence="4" id="KW-0812">Transmembrane</keyword>
<keyword evidence="4" id="KW-1133">Transmembrane helix</keyword>
<organism evidence="6 7">
    <name type="scientific">Lymnaea stagnalis</name>
    <name type="common">Great pond snail</name>
    <name type="synonym">Helix stagnalis</name>
    <dbReference type="NCBI Taxonomy" id="6523"/>
    <lineage>
        <taxon>Eukaryota</taxon>
        <taxon>Metazoa</taxon>
        <taxon>Spiralia</taxon>
        <taxon>Lophotrochozoa</taxon>
        <taxon>Mollusca</taxon>
        <taxon>Gastropoda</taxon>
        <taxon>Heterobranchia</taxon>
        <taxon>Euthyneura</taxon>
        <taxon>Panpulmonata</taxon>
        <taxon>Hygrophila</taxon>
        <taxon>Lymnaeoidea</taxon>
        <taxon>Lymnaeidae</taxon>
        <taxon>Lymnaea</taxon>
    </lineage>
</organism>
<keyword evidence="2" id="KW-0722">Serine protease inhibitor</keyword>
<sequence>MGFGYIYWPKIWDWLQLLHLPSLCHCTWSYTSYLAHAMSSPVGIMVVLSIMVILGHSAPFDPAVDCSGGVMCLAVYRPVCGSDGNTYSNACELGAANCASTKDEWITVVSQGACGKSLSEV</sequence>
<comment type="caution">
    <text evidence="6">The sequence shown here is derived from an EMBL/GenBank/DDBJ whole genome shotgun (WGS) entry which is preliminary data.</text>
</comment>
<dbReference type="CDD" id="cd00104">
    <property type="entry name" value="KAZAL_FS"/>
    <property type="match status" value="1"/>
</dbReference>
<dbReference type="InterPro" id="IPR036058">
    <property type="entry name" value="Kazal_dom_sf"/>
</dbReference>
<dbReference type="Gene3D" id="3.30.60.30">
    <property type="match status" value="1"/>
</dbReference>
<dbReference type="PROSITE" id="PS51465">
    <property type="entry name" value="KAZAL_2"/>
    <property type="match status" value="1"/>
</dbReference>
<dbReference type="EMBL" id="CAXITT010000089">
    <property type="protein sequence ID" value="CAL1531456.1"/>
    <property type="molecule type" value="Genomic_DNA"/>
</dbReference>
<evidence type="ECO:0000313" key="6">
    <source>
        <dbReference type="EMBL" id="CAL1531456.1"/>
    </source>
</evidence>
<reference evidence="6 7" key="1">
    <citation type="submission" date="2024-04" db="EMBL/GenBank/DDBJ databases">
        <authorList>
            <consortium name="Genoscope - CEA"/>
            <person name="William W."/>
        </authorList>
    </citation>
    <scope>NUCLEOTIDE SEQUENCE [LARGE SCALE GENOMIC DNA]</scope>
</reference>
<evidence type="ECO:0000256" key="4">
    <source>
        <dbReference type="SAM" id="Phobius"/>
    </source>
</evidence>
<dbReference type="InterPro" id="IPR050653">
    <property type="entry name" value="Prot_Inhib_GrowthFact_Antg"/>
</dbReference>
<dbReference type="GO" id="GO:0005576">
    <property type="term" value="C:extracellular region"/>
    <property type="evidence" value="ECO:0007669"/>
    <property type="project" value="TreeGrafter"/>
</dbReference>
<proteinExistence type="predicted"/>
<evidence type="ECO:0000256" key="3">
    <source>
        <dbReference type="ARBA" id="ARBA00023157"/>
    </source>
</evidence>
<feature type="transmembrane region" description="Helical" evidence="4">
    <location>
        <begin position="33"/>
        <end position="54"/>
    </location>
</feature>
<dbReference type="SUPFAM" id="SSF100895">
    <property type="entry name" value="Kazal-type serine protease inhibitors"/>
    <property type="match status" value="1"/>
</dbReference>
<feature type="domain" description="Kazal-like" evidence="5">
    <location>
        <begin position="60"/>
        <end position="116"/>
    </location>
</feature>
<keyword evidence="3" id="KW-1015">Disulfide bond</keyword>
<evidence type="ECO:0000313" key="7">
    <source>
        <dbReference type="Proteomes" id="UP001497497"/>
    </source>
</evidence>
<keyword evidence="4" id="KW-0472">Membrane</keyword>
<dbReference type="Proteomes" id="UP001497497">
    <property type="component" value="Unassembled WGS sequence"/>
</dbReference>
<keyword evidence="7" id="KW-1185">Reference proteome</keyword>
<dbReference type="PANTHER" id="PTHR10913">
    <property type="entry name" value="FOLLISTATIN-RELATED"/>
    <property type="match status" value="1"/>
</dbReference>
<keyword evidence="1" id="KW-0646">Protease inhibitor</keyword>